<evidence type="ECO:0000256" key="2">
    <source>
        <dbReference type="ARBA" id="ARBA00022801"/>
    </source>
</evidence>
<evidence type="ECO:0000256" key="7">
    <source>
        <dbReference type="SAM" id="MobiDB-lite"/>
    </source>
</evidence>
<feature type="binding site" evidence="4">
    <location>
        <position position="667"/>
    </location>
    <ligand>
        <name>AMP</name>
        <dbReference type="ChEBI" id="CHEBI:456215"/>
    </ligand>
</feature>
<dbReference type="GeneID" id="13442045"/>
<comment type="cofactor">
    <cofactor evidence="6">
        <name>a divalent metal cation</name>
        <dbReference type="ChEBI" id="CHEBI:60240"/>
    </cofactor>
    <text evidence="6">Binds 2 divalent metal cations per subunit. Site 1 may preferentially bind zinc ions, while site 2 has a preference for magnesium and/or manganese ions.</text>
</comment>
<feature type="binding site" evidence="5">
    <location>
        <position position="553"/>
    </location>
    <ligand>
        <name>Zn(2+)</name>
        <dbReference type="ChEBI" id="CHEBI:29105"/>
        <label>2</label>
    </ligand>
</feature>
<dbReference type="OrthoDB" id="189220at2759"/>
<dbReference type="GO" id="GO:0007165">
    <property type="term" value="P:signal transduction"/>
    <property type="evidence" value="ECO:0007669"/>
    <property type="project" value="InterPro"/>
</dbReference>
<evidence type="ECO:0000256" key="3">
    <source>
        <dbReference type="PIRSR" id="PIRSR623088-1"/>
    </source>
</evidence>
<keyword evidence="2 6" id="KW-0378">Hydrolase</keyword>
<keyword evidence="10" id="KW-1185">Reference proteome</keyword>
<dbReference type="InterPro" id="IPR036971">
    <property type="entry name" value="PDEase_catalytic_dom_sf"/>
</dbReference>
<dbReference type="CDD" id="cd00077">
    <property type="entry name" value="HDc"/>
    <property type="match status" value="1"/>
</dbReference>
<comment type="similarity">
    <text evidence="6">Belongs to the cyclic nucleotide phosphodiesterase family.</text>
</comment>
<gene>
    <name evidence="9" type="ORF">NCLIV_044990</name>
</gene>
<dbReference type="SUPFAM" id="SSF109604">
    <property type="entry name" value="HD-domain/PDEase-like"/>
    <property type="match status" value="1"/>
</dbReference>
<dbReference type="InterPro" id="IPR003607">
    <property type="entry name" value="HD/PDEase_dom"/>
</dbReference>
<feature type="binding site" evidence="5">
    <location>
        <position position="552"/>
    </location>
    <ligand>
        <name>Zn(2+)</name>
        <dbReference type="ChEBI" id="CHEBI:29105"/>
        <label>1</label>
    </ligand>
</feature>
<evidence type="ECO:0000256" key="1">
    <source>
        <dbReference type="ARBA" id="ARBA00022723"/>
    </source>
</evidence>
<dbReference type="InterPro" id="IPR002073">
    <property type="entry name" value="PDEase_catalytic_dom"/>
</dbReference>
<dbReference type="eggNOG" id="KOG3689">
    <property type="taxonomic scope" value="Eukaryota"/>
</dbReference>
<reference evidence="10" key="1">
    <citation type="journal article" date="2012" name="PLoS Pathog.">
        <title>Comparative genomics of the apicomplexan parasites Toxoplasma gondii and Neospora caninum: Coccidia differing in host range and transmission strategy.</title>
        <authorList>
            <person name="Reid A.J."/>
            <person name="Vermont S.J."/>
            <person name="Cotton J.A."/>
            <person name="Harris D."/>
            <person name="Hill-Cawthorne G.A."/>
            <person name="Konen-Waisman S."/>
            <person name="Latham S.M."/>
            <person name="Mourier T."/>
            <person name="Norton R."/>
            <person name="Quail M.A."/>
            <person name="Sanders M."/>
            <person name="Shanmugam D."/>
            <person name="Sohal A."/>
            <person name="Wasmuth J.D."/>
            <person name="Brunk B."/>
            <person name="Grigg M.E."/>
            <person name="Howard J.C."/>
            <person name="Parkinson J."/>
            <person name="Roos D.S."/>
            <person name="Trees A.J."/>
            <person name="Berriman M."/>
            <person name="Pain A."/>
            <person name="Wastling J.M."/>
        </authorList>
    </citation>
    <scope>NUCLEOTIDE SEQUENCE [LARGE SCALE GENOMIC DNA]</scope>
    <source>
        <strain evidence="10">Liverpool</strain>
    </source>
</reference>
<dbReference type="InParanoid" id="F0VLD7"/>
<proteinExistence type="inferred from homology"/>
<dbReference type="AlphaFoldDB" id="F0VLD7"/>
<dbReference type="Pfam" id="PF00233">
    <property type="entry name" value="PDEase_I"/>
    <property type="match status" value="1"/>
</dbReference>
<dbReference type="EC" id="3.1.4.-" evidence="6"/>
<feature type="binding site" evidence="4">
    <location>
        <position position="720"/>
    </location>
    <ligand>
        <name>AMP</name>
        <dbReference type="ChEBI" id="CHEBI:456215"/>
    </ligand>
</feature>
<feature type="binding site" evidence="4">
    <location>
        <begin position="512"/>
        <end position="516"/>
    </location>
    <ligand>
        <name>AMP</name>
        <dbReference type="ChEBI" id="CHEBI:456215"/>
    </ligand>
</feature>
<dbReference type="PROSITE" id="PS00126">
    <property type="entry name" value="PDEASE_I_1"/>
    <property type="match status" value="1"/>
</dbReference>
<dbReference type="PRINTS" id="PR00387">
    <property type="entry name" value="PDIESTERASE1"/>
</dbReference>
<evidence type="ECO:0000256" key="6">
    <source>
        <dbReference type="RuleBase" id="RU363067"/>
    </source>
</evidence>
<dbReference type="PANTHER" id="PTHR11347">
    <property type="entry name" value="CYCLIC NUCLEOTIDE PHOSPHODIESTERASE"/>
    <property type="match status" value="1"/>
</dbReference>
<sequence>MSDDEVQTKVGDLSNVMTATLEYKILPRLHPLSGMASLLLSSSRLTVYHLKLLKVLEKSTADIMATSINVLDYIVAEAETFQTLAYVFDHSFEKGLGIEVYINANAIRATRDQENSDLFRPYDIHVEVKGLGVCMENQKAQMMVNAKGLMDRLLLPVHSSVLIELIIRGCREISMKCAENLQTGPSKPAVQRLHEVTSEEAMPHSGLDVVTKQGTILKREAKQAGSILRMSRVCTPRERSQEDQNSVVSPRNQPSRESSVPAQFEPTEEGSADDERASAALERSDVNTENEARLLQIANPELSNLFPQRDVIPVCLYPDVNRVISAIDAVGVSTSVDDISGAIAEESQPEGLVRARCFVDEYDVSLALARYYQGLPETGPPEEPPPPATFMRKADGSGEQSEADTGGSAKCRCTAECRIINGHISVHFRNVESAQAYFNLVSKAAREGEPLTMHRLLDWDFHVLTLPPASAVLVTRDLLTQFALKANMDIPGEIIMAFSVAIFKNYRPNPYHNFYHALNVAQVLCLLLALPDVAVQFTPIDYLVLSVAALGHDLGHPGANNLFMTRFDCWPSRIYQNVSVLENYHAASLFQILRHPGFNVFCSVSATNFAPIRKRIISAILWTDMAKHFDVVAKLQAKIQGEMVLTEGIIVTLTKPYLEGLLLHAADISNPMMDFELCRDWAFRACDEFYQQNKMEEMGGFPPSMPNFQHFDEYNVAKCQVGFIGKATKTINSAGDSKERCRF</sequence>
<feature type="region of interest" description="Disordered" evidence="7">
    <location>
        <begin position="375"/>
        <end position="407"/>
    </location>
</feature>
<feature type="domain" description="PDEase" evidence="8">
    <location>
        <begin position="436"/>
        <end position="743"/>
    </location>
</feature>
<dbReference type="InterPro" id="IPR023088">
    <property type="entry name" value="PDEase"/>
</dbReference>
<evidence type="ECO:0000256" key="5">
    <source>
        <dbReference type="PIRSR" id="PIRSR623088-3"/>
    </source>
</evidence>
<feature type="active site" description="Proton donor" evidence="3">
    <location>
        <position position="512"/>
    </location>
</feature>
<evidence type="ECO:0000313" key="9">
    <source>
        <dbReference type="EMBL" id="CBZ54065.1"/>
    </source>
</evidence>
<protein>
    <recommendedName>
        <fullName evidence="6">Phosphodiesterase</fullName>
        <ecNumber evidence="6">3.1.4.-</ecNumber>
    </recommendedName>
</protein>
<dbReference type="PROSITE" id="PS51845">
    <property type="entry name" value="PDEASE_I_2"/>
    <property type="match status" value="1"/>
</dbReference>
<dbReference type="GO" id="GO:0046872">
    <property type="term" value="F:metal ion binding"/>
    <property type="evidence" value="ECO:0007669"/>
    <property type="project" value="UniProtKB-KW"/>
</dbReference>
<dbReference type="InterPro" id="IPR023174">
    <property type="entry name" value="PDEase_CS"/>
</dbReference>
<organism evidence="9 10">
    <name type="scientific">Neospora caninum (strain Liverpool)</name>
    <dbReference type="NCBI Taxonomy" id="572307"/>
    <lineage>
        <taxon>Eukaryota</taxon>
        <taxon>Sar</taxon>
        <taxon>Alveolata</taxon>
        <taxon>Apicomplexa</taxon>
        <taxon>Conoidasida</taxon>
        <taxon>Coccidia</taxon>
        <taxon>Eucoccidiorida</taxon>
        <taxon>Eimeriorina</taxon>
        <taxon>Sarcocystidae</taxon>
        <taxon>Neospora</taxon>
    </lineage>
</organism>
<feature type="binding site" evidence="4">
    <location>
        <position position="553"/>
    </location>
    <ligand>
        <name>AMP</name>
        <dbReference type="ChEBI" id="CHEBI:456215"/>
    </ligand>
</feature>
<evidence type="ECO:0000256" key="4">
    <source>
        <dbReference type="PIRSR" id="PIRSR623088-2"/>
    </source>
</evidence>
<dbReference type="VEuPathDB" id="ToxoDB:NCLIV_044990"/>
<feature type="binding site" evidence="5">
    <location>
        <position position="516"/>
    </location>
    <ligand>
        <name>Zn(2+)</name>
        <dbReference type="ChEBI" id="CHEBI:29105"/>
        <label>1</label>
    </ligand>
</feature>
<feature type="compositionally biased region" description="Polar residues" evidence="7">
    <location>
        <begin position="243"/>
        <end position="261"/>
    </location>
</feature>
<dbReference type="GO" id="GO:0004114">
    <property type="term" value="F:3',5'-cyclic-nucleotide phosphodiesterase activity"/>
    <property type="evidence" value="ECO:0007669"/>
    <property type="project" value="InterPro"/>
</dbReference>
<feature type="compositionally biased region" description="Pro residues" evidence="7">
    <location>
        <begin position="378"/>
        <end position="388"/>
    </location>
</feature>
<feature type="binding site" evidence="5">
    <location>
        <position position="667"/>
    </location>
    <ligand>
        <name>Zn(2+)</name>
        <dbReference type="ChEBI" id="CHEBI:29105"/>
        <label>1</label>
    </ligand>
</feature>
<dbReference type="SMART" id="SM00471">
    <property type="entry name" value="HDc"/>
    <property type="match status" value="1"/>
</dbReference>
<keyword evidence="1 5" id="KW-0479">Metal-binding</keyword>
<accession>F0VLD7</accession>
<dbReference type="Proteomes" id="UP000007494">
    <property type="component" value="Chromosome X"/>
</dbReference>
<evidence type="ECO:0000259" key="8">
    <source>
        <dbReference type="PROSITE" id="PS51845"/>
    </source>
</evidence>
<dbReference type="Gene3D" id="1.10.1300.10">
    <property type="entry name" value="3'5'-cyclic nucleotide phosphodiesterase, catalytic domain"/>
    <property type="match status" value="1"/>
</dbReference>
<dbReference type="EMBL" id="FR823391">
    <property type="protein sequence ID" value="CBZ54065.1"/>
    <property type="molecule type" value="Genomic_DNA"/>
</dbReference>
<feature type="binding site" evidence="5">
    <location>
        <position position="553"/>
    </location>
    <ligand>
        <name>Zn(2+)</name>
        <dbReference type="ChEBI" id="CHEBI:29105"/>
        <label>1</label>
    </ligand>
</feature>
<dbReference type="RefSeq" id="XP_003884096.1">
    <property type="nucleotide sequence ID" value="XM_003884047.1"/>
</dbReference>
<feature type="region of interest" description="Disordered" evidence="7">
    <location>
        <begin position="228"/>
        <end position="285"/>
    </location>
</feature>
<evidence type="ECO:0000313" key="10">
    <source>
        <dbReference type="Proteomes" id="UP000007494"/>
    </source>
</evidence>
<name>F0VLD7_NEOCL</name>
<feature type="compositionally biased region" description="Basic and acidic residues" evidence="7">
    <location>
        <begin position="273"/>
        <end position="285"/>
    </location>
</feature>